<dbReference type="Gene3D" id="3.30.200.20">
    <property type="entry name" value="Phosphorylase Kinase, domain 1"/>
    <property type="match status" value="1"/>
</dbReference>
<reference evidence="2" key="1">
    <citation type="submission" date="2021-02" db="EMBL/GenBank/DDBJ databases">
        <title>Distinct virome patterns of the invasive cane toad (Rhinella marina) across its native and introduced ranges.</title>
        <authorList>
            <person name="Russo A.G."/>
            <person name="Harding E.F."/>
            <person name="Yan G.J."/>
            <person name="Selechnik D."/>
            <person name="Ducatez S."/>
            <person name="DeVore J.L."/>
            <person name="Zhou J."/>
            <person name="Sarma R.R."/>
            <person name="Lee Y.P."/>
            <person name="Richardson M.F."/>
            <person name="Shine R."/>
            <person name="Rollins L.A."/>
            <person name="White P.A."/>
        </authorList>
    </citation>
    <scope>NUCLEOTIDE SEQUENCE</scope>
</reference>
<dbReference type="InterPro" id="IPR000719">
    <property type="entry name" value="Prot_kinase_dom"/>
</dbReference>
<proteinExistence type="predicted"/>
<organism evidence="2">
    <name type="scientific">Rhinella marina erythrocytic-like virus</name>
    <dbReference type="NCBI Taxonomy" id="2859906"/>
    <lineage>
        <taxon>Viruses</taxon>
        <taxon>Varidnaviria</taxon>
        <taxon>Bamfordvirae</taxon>
        <taxon>Nucleocytoviricota</taxon>
        <taxon>Megaviricetes</taxon>
        <taxon>Pimascovirales</taxon>
        <taxon>Pimascovirales incertae sedis</taxon>
        <taxon>Iridoviridae</taxon>
    </lineage>
</organism>
<dbReference type="EMBL" id="MW582942">
    <property type="protein sequence ID" value="QXT57823.1"/>
    <property type="molecule type" value="Genomic_DNA"/>
</dbReference>
<keyword evidence="2" id="KW-0808">Transferase</keyword>
<accession>A0A8F6YJT2</accession>
<dbReference type="PANTHER" id="PTHR24419">
    <property type="entry name" value="INTERLEUKIN-1 RECEPTOR-ASSOCIATED KINASE"/>
    <property type="match status" value="1"/>
</dbReference>
<dbReference type="SMART" id="SM00220">
    <property type="entry name" value="S_TKc"/>
    <property type="match status" value="1"/>
</dbReference>
<evidence type="ECO:0000313" key="2">
    <source>
        <dbReference type="EMBL" id="QXT57823.1"/>
    </source>
</evidence>
<dbReference type="PANTHER" id="PTHR24419:SF34">
    <property type="entry name" value="PROTEIN TUBE-RELATED"/>
    <property type="match status" value="1"/>
</dbReference>
<dbReference type="GO" id="GO:0004672">
    <property type="term" value="F:protein kinase activity"/>
    <property type="evidence" value="ECO:0007669"/>
    <property type="project" value="InterPro"/>
</dbReference>
<evidence type="ECO:0000259" key="1">
    <source>
        <dbReference type="SMART" id="SM00220"/>
    </source>
</evidence>
<name>A0A8F6YJT2_9VIRU</name>
<dbReference type="SUPFAM" id="SSF56112">
    <property type="entry name" value="Protein kinase-like (PK-like)"/>
    <property type="match status" value="1"/>
</dbReference>
<dbReference type="Gene3D" id="1.10.510.10">
    <property type="entry name" value="Transferase(Phosphotransferase) domain 1"/>
    <property type="match status" value="1"/>
</dbReference>
<dbReference type="InterPro" id="IPR011009">
    <property type="entry name" value="Kinase-like_dom_sf"/>
</dbReference>
<sequence length="438" mass="50833">MEKSKNTYYNYNKIMTIKPAFTIKEPFVENEGNYGDLFWCSYENDPKKYLCKKLKTIDTSLEIELEAAHRLKFLPTVYNVKRIEYIDGVKWLVSEYIDGATLLDNYKGPHHKLLLLHLLCTLEEMENNLICHNDLHGGNILVIETKLEYVIYHIFGIMLHVKTFGILPVIIDFGMARIEDYIYKPSIAGLNEGELGTLAYNPMYDLSKLLYNFDGVFQQEDLYLKIIAYKYTCDYIFDKIKDWVPTEINKLWEPITETLSTMYPKLSEMIDYNISGPLMSFPNIDVTRVPITKYMRYLESIVPQYTKSQFKRLVYRVLQTGPHDVLYNPFCYIGVLFKAGINKFLKNIPDFFSNVPSIYTIVKYMVKTYPDYIIPDDDPDDDLYNYDSKFEATINAELLYCTSKYGASTVYNPSTNSDTSHIATASDSSYTTADSDDT</sequence>
<dbReference type="GO" id="GO:0035556">
    <property type="term" value="P:intracellular signal transduction"/>
    <property type="evidence" value="ECO:0007669"/>
    <property type="project" value="TreeGrafter"/>
</dbReference>
<protein>
    <submittedName>
        <fullName evidence="2">Putative phosphotransferase</fullName>
    </submittedName>
</protein>
<dbReference type="GO" id="GO:0005524">
    <property type="term" value="F:ATP binding"/>
    <property type="evidence" value="ECO:0007669"/>
    <property type="project" value="InterPro"/>
</dbReference>
<feature type="domain" description="Protein kinase" evidence="1">
    <location>
        <begin position="31"/>
        <end position="331"/>
    </location>
</feature>